<evidence type="ECO:0000256" key="1">
    <source>
        <dbReference type="ARBA" id="ARBA00006068"/>
    </source>
</evidence>
<feature type="domain" description="Cell envelope-related transcriptional attenuator" evidence="3">
    <location>
        <begin position="82"/>
        <end position="212"/>
    </location>
</feature>
<dbReference type="InterPro" id="IPR050922">
    <property type="entry name" value="LytR/CpsA/Psr_CW_biosynth"/>
</dbReference>
<gene>
    <name evidence="4" type="ORF">SAMN05216180_2603</name>
</gene>
<dbReference type="RefSeq" id="WP_162840924.1">
    <property type="nucleotide sequence ID" value="NZ_FOCG01000003.1"/>
</dbReference>
<keyword evidence="2" id="KW-0472">Membrane</keyword>
<reference evidence="4 5" key="1">
    <citation type="submission" date="2016-10" db="EMBL/GenBank/DDBJ databases">
        <authorList>
            <person name="de Groot N.N."/>
        </authorList>
    </citation>
    <scope>NUCLEOTIDE SEQUENCE [LARGE SCALE GENOMIC DNA]</scope>
    <source>
        <strain evidence="4 5">CGMCC 1.5070</strain>
    </source>
</reference>
<evidence type="ECO:0000256" key="2">
    <source>
        <dbReference type="SAM" id="Phobius"/>
    </source>
</evidence>
<keyword evidence="2" id="KW-0812">Transmembrane</keyword>
<sequence length="295" mass="33267">MKHRNYETAKYFVLTFAVAFLVLMMLAVAVVMAMQSKNSAHQSIPQQPQTDDYYLPKAEDNLNLLLIGRDKDTDKPKYYFMIRLDVESGELPVAALPAQTVVTFNGKSKTLAELYALSGAKAVKQGLGELLGITVDRYASFNAENLIRAIDMIGFVEYDLPETLIFKDENISINLAKGKQMVDGQKLYDILRFPNYGDEYKRGTKSSDLLAHYINDRLEVVLSPQADELFRNVINLTDSDLSFGDYDSRKEPLRFLAKLSGKHARTVLVRGTFNASKDSFALTQSTKELMQKLYS</sequence>
<keyword evidence="5" id="KW-1185">Reference proteome</keyword>
<accession>A0A1H8DI62</accession>
<dbReference type="STRING" id="474960.SAMN05216180_2603"/>
<organism evidence="4 5">
    <name type="scientific">Hydrogenoanaerobacterium saccharovorans</name>
    <dbReference type="NCBI Taxonomy" id="474960"/>
    <lineage>
        <taxon>Bacteria</taxon>
        <taxon>Bacillati</taxon>
        <taxon>Bacillota</taxon>
        <taxon>Clostridia</taxon>
        <taxon>Eubacteriales</taxon>
        <taxon>Oscillospiraceae</taxon>
        <taxon>Hydrogenoanaerobacterium</taxon>
    </lineage>
</organism>
<dbReference type="EMBL" id="FOCG01000003">
    <property type="protein sequence ID" value="SEN06454.1"/>
    <property type="molecule type" value="Genomic_DNA"/>
</dbReference>
<evidence type="ECO:0000259" key="3">
    <source>
        <dbReference type="Pfam" id="PF03816"/>
    </source>
</evidence>
<dbReference type="PANTHER" id="PTHR33392:SF6">
    <property type="entry name" value="POLYISOPRENYL-TEICHOIC ACID--PEPTIDOGLYCAN TEICHOIC ACID TRANSFERASE TAGU"/>
    <property type="match status" value="1"/>
</dbReference>
<comment type="similarity">
    <text evidence="1">Belongs to the LytR/CpsA/Psr (LCP) family.</text>
</comment>
<dbReference type="Pfam" id="PF03816">
    <property type="entry name" value="LytR_cpsA_psr"/>
    <property type="match status" value="1"/>
</dbReference>
<proteinExistence type="inferred from homology"/>
<dbReference type="AlphaFoldDB" id="A0A1H8DI62"/>
<feature type="transmembrane region" description="Helical" evidence="2">
    <location>
        <begin position="12"/>
        <end position="34"/>
    </location>
</feature>
<dbReference type="Proteomes" id="UP000199158">
    <property type="component" value="Unassembled WGS sequence"/>
</dbReference>
<dbReference type="InterPro" id="IPR004474">
    <property type="entry name" value="LytR_CpsA_psr"/>
</dbReference>
<dbReference type="Gene3D" id="3.40.630.190">
    <property type="entry name" value="LCP protein"/>
    <property type="match status" value="1"/>
</dbReference>
<protein>
    <submittedName>
        <fullName evidence="4">Transcriptional attenuator, LytR family</fullName>
    </submittedName>
</protein>
<evidence type="ECO:0000313" key="4">
    <source>
        <dbReference type="EMBL" id="SEN06454.1"/>
    </source>
</evidence>
<evidence type="ECO:0000313" key="5">
    <source>
        <dbReference type="Proteomes" id="UP000199158"/>
    </source>
</evidence>
<name>A0A1H8DI62_9FIRM</name>
<keyword evidence="2" id="KW-1133">Transmembrane helix</keyword>
<dbReference type="PANTHER" id="PTHR33392">
    <property type="entry name" value="POLYISOPRENYL-TEICHOIC ACID--PEPTIDOGLYCAN TEICHOIC ACID TRANSFERASE TAGU"/>
    <property type="match status" value="1"/>
</dbReference>